<proteinExistence type="predicted"/>
<feature type="domain" description="FAS1-like dehydratase" evidence="1">
    <location>
        <begin position="7"/>
        <end position="127"/>
    </location>
</feature>
<sequence length="143" mass="15273">MPISEAHAGRTYPPTAPYPVSATKIAEFADAIGETDPAHRGPDAIAPPTFVVVVSHHAWEQMFDDPELGLALRRIVHGDQKFTFHRPVRAGDELAATVTIDKVRVRGSADIISASLEVTAGDEPVCTAAATFFHSRETAEASA</sequence>
<dbReference type="Proteomes" id="UP000523079">
    <property type="component" value="Unassembled WGS sequence"/>
</dbReference>
<dbReference type="PIRSF" id="PIRSF018072">
    <property type="entry name" value="UCP018072"/>
    <property type="match status" value="1"/>
</dbReference>
<accession>A0A7W3IPV5</accession>
<dbReference type="SUPFAM" id="SSF54637">
    <property type="entry name" value="Thioesterase/thiol ester dehydrase-isomerase"/>
    <property type="match status" value="1"/>
</dbReference>
<name>A0A7W3IPV5_9ACTN</name>
<dbReference type="EMBL" id="JACGWT010000001">
    <property type="protein sequence ID" value="MBA8793043.1"/>
    <property type="molecule type" value="Genomic_DNA"/>
</dbReference>
<dbReference type="CDD" id="cd03441">
    <property type="entry name" value="R_hydratase_like"/>
    <property type="match status" value="1"/>
</dbReference>
<dbReference type="InterPro" id="IPR029069">
    <property type="entry name" value="HotDog_dom_sf"/>
</dbReference>
<evidence type="ECO:0000313" key="3">
    <source>
        <dbReference type="Proteomes" id="UP000523079"/>
    </source>
</evidence>
<dbReference type="AlphaFoldDB" id="A0A7W3IPV5"/>
<comment type="caution">
    <text evidence="2">The sequence shown here is derived from an EMBL/GenBank/DDBJ whole genome shotgun (WGS) entry which is preliminary data.</text>
</comment>
<keyword evidence="3" id="KW-1185">Reference proteome</keyword>
<evidence type="ECO:0000259" key="1">
    <source>
        <dbReference type="Pfam" id="PF13452"/>
    </source>
</evidence>
<dbReference type="Gene3D" id="3.10.129.10">
    <property type="entry name" value="Hotdog Thioesterase"/>
    <property type="match status" value="1"/>
</dbReference>
<dbReference type="InterPro" id="IPR039569">
    <property type="entry name" value="FAS1-like_DH_region"/>
</dbReference>
<evidence type="ECO:0000313" key="2">
    <source>
        <dbReference type="EMBL" id="MBA8793043.1"/>
    </source>
</evidence>
<protein>
    <submittedName>
        <fullName evidence="2">Acyl dehydratase</fullName>
    </submittedName>
</protein>
<reference evidence="2 3" key="1">
    <citation type="submission" date="2020-07" db="EMBL/GenBank/DDBJ databases">
        <title>Sequencing the genomes of 1000 actinobacteria strains.</title>
        <authorList>
            <person name="Klenk H.-P."/>
        </authorList>
    </citation>
    <scope>NUCLEOTIDE SEQUENCE [LARGE SCALE GENOMIC DNA]</scope>
    <source>
        <strain evidence="2 3">DSM 100723</strain>
    </source>
</reference>
<organism evidence="2 3">
    <name type="scientific">Microlunatus kandeliicorticis</name>
    <dbReference type="NCBI Taxonomy" id="1759536"/>
    <lineage>
        <taxon>Bacteria</taxon>
        <taxon>Bacillati</taxon>
        <taxon>Actinomycetota</taxon>
        <taxon>Actinomycetes</taxon>
        <taxon>Propionibacteriales</taxon>
        <taxon>Propionibacteriaceae</taxon>
        <taxon>Microlunatus</taxon>
    </lineage>
</organism>
<dbReference type="RefSeq" id="WP_182558603.1">
    <property type="nucleotide sequence ID" value="NZ_JACGWT010000001.1"/>
</dbReference>
<dbReference type="Pfam" id="PF13452">
    <property type="entry name" value="FAS1_DH_region"/>
    <property type="match status" value="1"/>
</dbReference>
<dbReference type="InterPro" id="IPR016709">
    <property type="entry name" value="HadA-like"/>
</dbReference>
<gene>
    <name evidence="2" type="ORF">FHX74_000637</name>
</gene>